<dbReference type="EMBL" id="FOAF01000003">
    <property type="protein sequence ID" value="SEL69711.1"/>
    <property type="molecule type" value="Genomic_DNA"/>
</dbReference>
<dbReference type="RefSeq" id="WP_093326299.1">
    <property type="nucleotide sequence ID" value="NZ_FOAF01000003.1"/>
</dbReference>
<feature type="transmembrane region" description="Helical" evidence="1">
    <location>
        <begin position="70"/>
        <end position="88"/>
    </location>
</feature>
<proteinExistence type="predicted"/>
<keyword evidence="1" id="KW-1133">Transmembrane helix</keyword>
<dbReference type="AlphaFoldDB" id="A0A1H7SAS2"/>
<evidence type="ECO:0008006" key="4">
    <source>
        <dbReference type="Google" id="ProtNLM"/>
    </source>
</evidence>
<feature type="transmembrane region" description="Helical" evidence="1">
    <location>
        <begin position="94"/>
        <end position="114"/>
    </location>
</feature>
<reference evidence="3" key="1">
    <citation type="submission" date="2016-10" db="EMBL/GenBank/DDBJ databases">
        <authorList>
            <person name="Varghese N."/>
            <person name="Submissions S."/>
        </authorList>
    </citation>
    <scope>NUCLEOTIDE SEQUENCE [LARGE SCALE GENOMIC DNA]</scope>
    <source>
        <strain evidence="3">DSM 18733</strain>
    </source>
</reference>
<feature type="transmembrane region" description="Helical" evidence="1">
    <location>
        <begin position="12"/>
        <end position="29"/>
    </location>
</feature>
<sequence length="135" mass="15557">MLKRPYDRQDYLLLFIFSGILGLAAKFIRRINHVECDLVRILLGSFPSFFAVIGIAFLSLAYTKVKHQKGIFFCFLGSLIYEFEQVWSSRVFDIYDIIALLLGYLFALAVYNYGKPNISNTLELKSSSCIDYVEK</sequence>
<keyword evidence="3" id="KW-1185">Reference proteome</keyword>
<evidence type="ECO:0000313" key="3">
    <source>
        <dbReference type="Proteomes" id="UP000199421"/>
    </source>
</evidence>
<feature type="transmembrane region" description="Helical" evidence="1">
    <location>
        <begin position="41"/>
        <end position="63"/>
    </location>
</feature>
<organism evidence="2 3">
    <name type="scientific">Olivibacter domesticus</name>
    <name type="common">Pseudosphingobacterium domesticum</name>
    <dbReference type="NCBI Taxonomy" id="407022"/>
    <lineage>
        <taxon>Bacteria</taxon>
        <taxon>Pseudomonadati</taxon>
        <taxon>Bacteroidota</taxon>
        <taxon>Sphingobacteriia</taxon>
        <taxon>Sphingobacteriales</taxon>
        <taxon>Sphingobacteriaceae</taxon>
        <taxon>Olivibacter</taxon>
    </lineage>
</organism>
<evidence type="ECO:0000313" key="2">
    <source>
        <dbReference type="EMBL" id="SEL69711.1"/>
    </source>
</evidence>
<accession>A0A1H7SAS2</accession>
<evidence type="ECO:0000256" key="1">
    <source>
        <dbReference type="SAM" id="Phobius"/>
    </source>
</evidence>
<protein>
    <recommendedName>
        <fullName evidence="4">VanZ like family protein</fullName>
    </recommendedName>
</protein>
<keyword evidence="1" id="KW-0812">Transmembrane</keyword>
<dbReference type="OrthoDB" id="1495994at2"/>
<dbReference type="Proteomes" id="UP000199421">
    <property type="component" value="Unassembled WGS sequence"/>
</dbReference>
<gene>
    <name evidence="2" type="ORF">SAMN05661044_03151</name>
</gene>
<keyword evidence="1" id="KW-0472">Membrane</keyword>
<name>A0A1H7SAS2_OLID1</name>